<dbReference type="OMA" id="DGWAWYY"/>
<dbReference type="SMART" id="SM00028">
    <property type="entry name" value="TPR"/>
    <property type="match status" value="5"/>
</dbReference>
<evidence type="ECO:0000313" key="9">
    <source>
        <dbReference type="EMBL" id="GAO49931.1"/>
    </source>
</evidence>
<dbReference type="InterPro" id="IPR011990">
    <property type="entry name" value="TPR-like_helical_dom_sf"/>
</dbReference>
<feature type="region of interest" description="Disordered" evidence="6">
    <location>
        <begin position="58"/>
        <end position="87"/>
    </location>
</feature>
<evidence type="ECO:0000256" key="6">
    <source>
        <dbReference type="SAM" id="MobiDB-lite"/>
    </source>
</evidence>
<evidence type="ECO:0000256" key="2">
    <source>
        <dbReference type="ARBA" id="ARBA00022664"/>
    </source>
</evidence>
<dbReference type="FunFam" id="1.25.40.10:FF:000256">
    <property type="entry name" value="Probable pre-mRNA splicing factor prp1"/>
    <property type="match status" value="1"/>
</dbReference>
<dbReference type="FunFam" id="1.25.40.10:FF:001164">
    <property type="entry name" value="mRNA splicing factor (Prp1/Zer1), putative (AFU_orthologue AFUA_2G06070)"/>
    <property type="match status" value="1"/>
</dbReference>
<dbReference type="Pfam" id="PF23240">
    <property type="entry name" value="HAT_PRP39_N"/>
    <property type="match status" value="1"/>
</dbReference>
<keyword evidence="4" id="KW-0508">mRNA splicing</keyword>
<dbReference type="PANTHER" id="PTHR11246">
    <property type="entry name" value="PRE-MRNA SPLICING FACTOR"/>
    <property type="match status" value="1"/>
</dbReference>
<evidence type="ECO:0000256" key="3">
    <source>
        <dbReference type="ARBA" id="ARBA00022737"/>
    </source>
</evidence>
<dbReference type="Pfam" id="PF05843">
    <property type="entry name" value="Suf"/>
    <property type="match status" value="1"/>
</dbReference>
<feature type="region of interest" description="Disordered" evidence="6">
    <location>
        <begin position="105"/>
        <end position="130"/>
    </location>
</feature>
<dbReference type="GO" id="GO:0046540">
    <property type="term" value="C:U4/U6 x U5 tri-snRNP complex"/>
    <property type="evidence" value="ECO:0007669"/>
    <property type="project" value="TreeGrafter"/>
</dbReference>
<keyword evidence="3" id="KW-0677">Repeat</keyword>
<dbReference type="STRING" id="698492.A0A0E9NJS6"/>
<dbReference type="OrthoDB" id="440128at2759"/>
<dbReference type="Pfam" id="PF13432">
    <property type="entry name" value="TPR_16"/>
    <property type="match status" value="1"/>
</dbReference>
<keyword evidence="5" id="KW-0539">Nucleus</keyword>
<dbReference type="EMBL" id="BACD03000027">
    <property type="protein sequence ID" value="GAO49931.1"/>
    <property type="molecule type" value="Genomic_DNA"/>
</dbReference>
<sequence length="916" mass="102160">MATGRRDFLSMEAPANYVAGLGRGATGFTTRSDIGPAKEGPSEEAIKAALARREAAIAAGEVDDDDEDRFKDPESADIGLFSSAPYDADDQEADNIYAAVDEKLARRTQKQREAREAEEREQERKEGLGGIQNQFADLKRGLAMVTDEEWAALPDATDATGKNRKARQKLRERFYAVSDSVIASARDSTGLDTSVSAEAPAPADSADGAMTNFVEIGAARDKVLSLKLDQAGAESVASGLSSTIDPKGYLTGLGNLQLKSDAEIGDIKKARLLLKSVISTNPKHAPGWIAAARLEELAGKQVQARNLIAQGCELCPTNEDIWLEAVRLNTEENAKVILAEAVSHIPRSVKLWMKAMQLEKEVLPKKRVLRKALELIPQSVKLWKEAVNLEENPADARILLARATELIPLSVELWLALARLETYENARKVLNKARLAVKTSHEIWLAAARLEEQNNNHERVEMIIKRAIMELQKEGAALEREQWLAEAEKCDSEGDVVTAQAIVNQTLGQGLEDEDREAQWMDDATALVSRGRFATARAVYAYALRVYPEEDSLWRKAAELEKNHGTREAMEAILEKGVEACPQAEVLWLMYAKERWLAGDVDSARNILVRAFEQNPNDEDIWLAAVKLEAENMEVERARILLERARREAGTERVWKKSVVFERQVGNAEAALDLVTQALSEFPTFDKLWMMKGQIYEDEGKIPQAREAYSAGCRVVPKSVPLWILHARLEENAGMVIKARAILDRARLAVPKDDKLWCESVRIELRANNAHQAKALMAKALQECPASGLLWTEAISLEPRSQRKTRSVDALRKCEGDPVLITTVARLFWMERKLDKARTWFDRALKAAESDYGDGFAWWYKFELQHGTEEQRQAVITRCVAVEPHHGEVWQMVAKQPKNAGKSVEEILKLVAETLE</sequence>
<gene>
    <name evidence="9" type="ORF">G7K_4067-t1</name>
</gene>
<feature type="compositionally biased region" description="Basic and acidic residues" evidence="6">
    <location>
        <begin position="105"/>
        <end position="127"/>
    </location>
</feature>
<dbReference type="InterPro" id="IPR019734">
    <property type="entry name" value="TPR_rpt"/>
</dbReference>
<keyword evidence="10" id="KW-1185">Reference proteome</keyword>
<evidence type="ECO:0000313" key="10">
    <source>
        <dbReference type="Proteomes" id="UP000033140"/>
    </source>
</evidence>
<accession>A0A0E9NJS6</accession>
<dbReference type="InterPro" id="IPR008847">
    <property type="entry name" value="Suf"/>
</dbReference>
<protein>
    <submittedName>
        <fullName evidence="9">Uncharacterized protein</fullName>
    </submittedName>
</protein>
<reference evidence="9 10" key="3">
    <citation type="journal article" date="2015" name="Genome Announc.">
        <title>Draft Genome Sequence of the Archiascomycetous Yeast Saitoella complicata.</title>
        <authorList>
            <person name="Yamauchi K."/>
            <person name="Kondo S."/>
            <person name="Hamamoto M."/>
            <person name="Takahashi Y."/>
            <person name="Ogura Y."/>
            <person name="Hayashi T."/>
            <person name="Nishida H."/>
        </authorList>
    </citation>
    <scope>NUCLEOTIDE SEQUENCE [LARGE SCALE GENOMIC DNA]</scope>
    <source>
        <strain evidence="9 10">NRRL Y-17804</strain>
    </source>
</reference>
<dbReference type="PANTHER" id="PTHR11246:SF1">
    <property type="entry name" value="PRE-MRNA-PROCESSING FACTOR 6"/>
    <property type="match status" value="1"/>
</dbReference>
<feature type="domain" description="Suppressor of forked" evidence="7">
    <location>
        <begin position="318"/>
        <end position="462"/>
    </location>
</feature>
<comment type="subcellular location">
    <subcellularLocation>
        <location evidence="1">Nucleus</location>
    </subcellularLocation>
</comment>
<evidence type="ECO:0000256" key="4">
    <source>
        <dbReference type="ARBA" id="ARBA00023187"/>
    </source>
</evidence>
<feature type="domain" description="PRP1 splicing factor N-terminal" evidence="8">
    <location>
        <begin position="13"/>
        <end position="162"/>
    </location>
</feature>
<dbReference type="Proteomes" id="UP000033140">
    <property type="component" value="Unassembled WGS sequence"/>
</dbReference>
<dbReference type="InterPro" id="IPR003107">
    <property type="entry name" value="HAT"/>
</dbReference>
<dbReference type="InterPro" id="IPR010491">
    <property type="entry name" value="PRP1_N"/>
</dbReference>
<reference evidence="9 10" key="2">
    <citation type="journal article" date="2014" name="J. Gen. Appl. Microbiol.">
        <title>The early diverging ascomycetous budding yeast Saitoella complicata has three histone deacetylases belonging to the Clr6, Hos2, and Rpd3 lineages.</title>
        <authorList>
            <person name="Nishida H."/>
            <person name="Matsumoto T."/>
            <person name="Kondo S."/>
            <person name="Hamamoto M."/>
            <person name="Yoshikawa H."/>
        </authorList>
    </citation>
    <scope>NUCLEOTIDE SEQUENCE [LARGE SCALE GENOMIC DNA]</scope>
    <source>
        <strain evidence="9 10">NRRL Y-17804</strain>
    </source>
</reference>
<dbReference type="GO" id="GO:0000244">
    <property type="term" value="P:spliceosomal tri-snRNP complex assembly"/>
    <property type="evidence" value="ECO:0007669"/>
    <property type="project" value="TreeGrafter"/>
</dbReference>
<dbReference type="GO" id="GO:0071013">
    <property type="term" value="C:catalytic step 2 spliceosome"/>
    <property type="evidence" value="ECO:0007669"/>
    <property type="project" value="TreeGrafter"/>
</dbReference>
<dbReference type="InterPro" id="IPR045075">
    <property type="entry name" value="Syf1-like"/>
</dbReference>
<organism evidence="9 10">
    <name type="scientific">Saitoella complicata (strain BCRC 22490 / CBS 7301 / JCM 7358 / NBRC 10748 / NRRL Y-17804)</name>
    <dbReference type="NCBI Taxonomy" id="698492"/>
    <lineage>
        <taxon>Eukaryota</taxon>
        <taxon>Fungi</taxon>
        <taxon>Dikarya</taxon>
        <taxon>Ascomycota</taxon>
        <taxon>Taphrinomycotina</taxon>
        <taxon>Taphrinomycotina incertae sedis</taxon>
        <taxon>Saitoella</taxon>
    </lineage>
</organism>
<evidence type="ECO:0000259" key="8">
    <source>
        <dbReference type="Pfam" id="PF06424"/>
    </source>
</evidence>
<evidence type="ECO:0000256" key="5">
    <source>
        <dbReference type="ARBA" id="ARBA00023242"/>
    </source>
</evidence>
<dbReference type="SMART" id="SM00386">
    <property type="entry name" value="HAT"/>
    <property type="match status" value="12"/>
</dbReference>
<dbReference type="SUPFAM" id="SSF48452">
    <property type="entry name" value="TPR-like"/>
    <property type="match status" value="4"/>
</dbReference>
<keyword evidence="2" id="KW-0507">mRNA processing</keyword>
<proteinExistence type="predicted"/>
<evidence type="ECO:0000256" key="1">
    <source>
        <dbReference type="ARBA" id="ARBA00004123"/>
    </source>
</evidence>
<evidence type="ECO:0000259" key="7">
    <source>
        <dbReference type="Pfam" id="PF05843"/>
    </source>
</evidence>
<dbReference type="Gene3D" id="1.25.40.10">
    <property type="entry name" value="Tetratricopeptide repeat domain"/>
    <property type="match status" value="4"/>
</dbReference>
<comment type="caution">
    <text evidence="9">The sequence shown here is derived from an EMBL/GenBank/DDBJ whole genome shotgun (WGS) entry which is preliminary data.</text>
</comment>
<dbReference type="AlphaFoldDB" id="A0A0E9NJS6"/>
<dbReference type="Pfam" id="PF14559">
    <property type="entry name" value="TPR_19"/>
    <property type="match status" value="1"/>
</dbReference>
<name>A0A0E9NJS6_SAICN</name>
<reference evidence="9 10" key="1">
    <citation type="journal article" date="2011" name="J. Gen. Appl. Microbiol.">
        <title>Draft genome sequencing of the enigmatic yeast Saitoella complicata.</title>
        <authorList>
            <person name="Nishida H."/>
            <person name="Hamamoto M."/>
            <person name="Sugiyama J."/>
        </authorList>
    </citation>
    <scope>NUCLEOTIDE SEQUENCE [LARGE SCALE GENOMIC DNA]</scope>
    <source>
        <strain evidence="9 10">NRRL Y-17804</strain>
    </source>
</reference>
<dbReference type="Pfam" id="PF06424">
    <property type="entry name" value="PRP1_N"/>
    <property type="match status" value="1"/>
</dbReference>
<dbReference type="RefSeq" id="XP_019021275.1">
    <property type="nucleotide sequence ID" value="XM_019172124.1"/>
</dbReference>